<dbReference type="PROSITE" id="PS51007">
    <property type="entry name" value="CYTC"/>
    <property type="match status" value="2"/>
</dbReference>
<evidence type="ECO:0000256" key="16">
    <source>
        <dbReference type="ARBA" id="ARBA00023002"/>
    </source>
</evidence>
<evidence type="ECO:0000256" key="2">
    <source>
        <dbReference type="ARBA" id="ARBA00004533"/>
    </source>
</evidence>
<evidence type="ECO:0000256" key="17">
    <source>
        <dbReference type="ARBA" id="ARBA00023004"/>
    </source>
</evidence>
<evidence type="ECO:0000256" key="13">
    <source>
        <dbReference type="ARBA" id="ARBA00022781"/>
    </source>
</evidence>
<keyword evidence="13" id="KW-0375">Hydrogen ion transport</keyword>
<accession>A0A1C3H2V5</accession>
<keyword evidence="16 25" id="KW-0560">Oxidoreductase</keyword>
<proteinExistence type="inferred from homology"/>
<dbReference type="SUPFAM" id="SSF46626">
    <property type="entry name" value="Cytochrome c"/>
    <property type="match status" value="2"/>
</dbReference>
<dbReference type="InterPro" id="IPR008168">
    <property type="entry name" value="Cyt_C_IC"/>
</dbReference>
<keyword evidence="12" id="KW-0677">Repeat</keyword>
<dbReference type="InterPro" id="IPR038414">
    <property type="entry name" value="CcoP_N_sf"/>
</dbReference>
<evidence type="ECO:0000256" key="22">
    <source>
        <dbReference type="SAM" id="MobiDB-lite"/>
    </source>
</evidence>
<comment type="cofactor">
    <cofactor evidence="1">
        <name>heme c</name>
        <dbReference type="ChEBI" id="CHEBI:61717"/>
    </cofactor>
</comment>
<feature type="region of interest" description="Disordered" evidence="22">
    <location>
        <begin position="313"/>
        <end position="458"/>
    </location>
</feature>
<dbReference type="GO" id="GO:0005506">
    <property type="term" value="F:iron ion binding"/>
    <property type="evidence" value="ECO:0007669"/>
    <property type="project" value="InterPro"/>
</dbReference>
<evidence type="ECO:0000256" key="11">
    <source>
        <dbReference type="ARBA" id="ARBA00022723"/>
    </source>
</evidence>
<dbReference type="GO" id="GO:0016491">
    <property type="term" value="F:oxidoreductase activity"/>
    <property type="evidence" value="ECO:0007669"/>
    <property type="project" value="UniProtKB-KW"/>
</dbReference>
<feature type="domain" description="Cytochrome c" evidence="24">
    <location>
        <begin position="125"/>
        <end position="216"/>
    </location>
</feature>
<dbReference type="GO" id="GO:1902600">
    <property type="term" value="P:proton transmembrane transport"/>
    <property type="evidence" value="ECO:0007669"/>
    <property type="project" value="UniProtKB-KW"/>
</dbReference>
<dbReference type="Pfam" id="PF14715">
    <property type="entry name" value="FixP_N"/>
    <property type="match status" value="1"/>
</dbReference>
<sequence length="458" mass="47890">MTAVSIFIAAVTILHILGYIGLVYWTTHIKAGGDAKEGEVIDHTWDGDLKEMNNPMPGWWLSLFYLMIAFAIAYLFLYPGVYKGSKGWTQLTQYQQESRRVDARSAEYFRHYAGKSVEDLAKDTDALAIGRRIFLQNCAVCHASDAGGTPGNYPNLTDKDWIWGGTPENIINTITNGHTGAMPAGGALISVTPGQAPSAEDQQKLEDVSNYILALGGYEHDQALAEKGKELYGTSCVACHGPDGKGNPIIGGINLADQTWLYAEDSEDPAALKTFIQNQIQHPRNNVMPAWKDILGEAKIKVVAAYVYSLSQDESEVDNSAEEEKTATPAAAGEVEKPAAEATATAAETTATTSAAEKPAAEATATAAETTATTSAAEKPAAETTATTAEAAATTSAAEKPAAETTATAAEAATTTSAAEKPAAEAVPSAAESVQPASETAKPAEAATPASSEAATAP</sequence>
<dbReference type="GO" id="GO:0006119">
    <property type="term" value="P:oxidative phosphorylation"/>
    <property type="evidence" value="ECO:0007669"/>
    <property type="project" value="UniProtKB-UniPathway"/>
</dbReference>
<dbReference type="AlphaFoldDB" id="A0A1C3H2V5"/>
<keyword evidence="19 23" id="KW-0472">Membrane</keyword>
<evidence type="ECO:0000256" key="9">
    <source>
        <dbReference type="ARBA" id="ARBA00022660"/>
    </source>
</evidence>
<comment type="subcellular location">
    <subcellularLocation>
        <location evidence="2">Cell inner membrane</location>
    </subcellularLocation>
</comment>
<dbReference type="Gene3D" id="1.10.760.10">
    <property type="entry name" value="Cytochrome c-like domain"/>
    <property type="match status" value="2"/>
</dbReference>
<dbReference type="PRINTS" id="PR00605">
    <property type="entry name" value="CYTCHROMECIC"/>
</dbReference>
<dbReference type="InterPro" id="IPR032858">
    <property type="entry name" value="CcoP_N"/>
</dbReference>
<keyword evidence="6" id="KW-1003">Cell membrane</keyword>
<evidence type="ECO:0000256" key="1">
    <source>
        <dbReference type="ARBA" id="ARBA00001926"/>
    </source>
</evidence>
<keyword evidence="5" id="KW-0813">Transport</keyword>
<comment type="similarity">
    <text evidence="4">Belongs to the CcoP / FixP family.</text>
</comment>
<keyword evidence="9" id="KW-0679">Respiratory chain</keyword>
<evidence type="ECO:0000256" key="4">
    <source>
        <dbReference type="ARBA" id="ARBA00006113"/>
    </source>
</evidence>
<dbReference type="InterPro" id="IPR050597">
    <property type="entry name" value="Cytochrome_c_Oxidase_Subunit"/>
</dbReference>
<evidence type="ECO:0000256" key="20">
    <source>
        <dbReference type="ARBA" id="ARBA00029635"/>
    </source>
</evidence>
<dbReference type="UniPathway" id="UPA00705"/>
<dbReference type="GO" id="GO:0005886">
    <property type="term" value="C:plasma membrane"/>
    <property type="evidence" value="ECO:0007669"/>
    <property type="project" value="UniProtKB-SubCell"/>
</dbReference>
<dbReference type="PANTHER" id="PTHR33751">
    <property type="entry name" value="CBB3-TYPE CYTOCHROME C OXIDASE SUBUNIT FIXP"/>
    <property type="match status" value="1"/>
</dbReference>
<evidence type="ECO:0000256" key="6">
    <source>
        <dbReference type="ARBA" id="ARBA00022475"/>
    </source>
</evidence>
<evidence type="ECO:0000256" key="3">
    <source>
        <dbReference type="ARBA" id="ARBA00004673"/>
    </source>
</evidence>
<evidence type="ECO:0000256" key="21">
    <source>
        <dbReference type="PROSITE-ProRule" id="PRU00433"/>
    </source>
</evidence>
<feature type="transmembrane region" description="Helical" evidence="23">
    <location>
        <begin position="6"/>
        <end position="26"/>
    </location>
</feature>
<evidence type="ECO:0000256" key="5">
    <source>
        <dbReference type="ARBA" id="ARBA00022448"/>
    </source>
</evidence>
<reference evidence="26" key="1">
    <citation type="submission" date="2016-04" db="EMBL/GenBank/DDBJ databases">
        <authorList>
            <person name="Tagini F."/>
        </authorList>
    </citation>
    <scope>NUCLEOTIDE SEQUENCE [LARGE SCALE GENOMIC DNA]</scope>
    <source>
        <strain evidence="26">CHUV0807</strain>
    </source>
</reference>
<keyword evidence="14" id="KW-0249">Electron transport</keyword>
<evidence type="ECO:0000256" key="7">
    <source>
        <dbReference type="ARBA" id="ARBA00022519"/>
    </source>
</evidence>
<feature type="domain" description="Cytochrome c" evidence="24">
    <location>
        <begin position="223"/>
        <end position="311"/>
    </location>
</feature>
<dbReference type="RefSeq" id="WP_079539684.1">
    <property type="nucleotide sequence ID" value="NZ_CP171111.1"/>
</dbReference>
<keyword evidence="18" id="KW-0406">Ion transport</keyword>
<keyword evidence="8 21" id="KW-0349">Heme</keyword>
<evidence type="ECO:0000256" key="23">
    <source>
        <dbReference type="SAM" id="Phobius"/>
    </source>
</evidence>
<evidence type="ECO:0000256" key="15">
    <source>
        <dbReference type="ARBA" id="ARBA00022989"/>
    </source>
</evidence>
<evidence type="ECO:0000256" key="10">
    <source>
        <dbReference type="ARBA" id="ARBA00022692"/>
    </source>
</evidence>
<evidence type="ECO:0000256" key="8">
    <source>
        <dbReference type="ARBA" id="ARBA00022617"/>
    </source>
</evidence>
<keyword evidence="7" id="KW-0997">Cell inner membrane</keyword>
<evidence type="ECO:0000313" key="26">
    <source>
        <dbReference type="Proteomes" id="UP000190837"/>
    </source>
</evidence>
<evidence type="ECO:0000313" key="25">
    <source>
        <dbReference type="EMBL" id="SAM59856.1"/>
    </source>
</evidence>
<keyword evidence="11 21" id="KW-0479">Metal-binding</keyword>
<evidence type="ECO:0000259" key="24">
    <source>
        <dbReference type="PROSITE" id="PS51007"/>
    </source>
</evidence>
<feature type="compositionally biased region" description="Low complexity" evidence="22">
    <location>
        <begin position="340"/>
        <end position="458"/>
    </location>
</feature>
<dbReference type="GO" id="GO:0020037">
    <property type="term" value="F:heme binding"/>
    <property type="evidence" value="ECO:0007669"/>
    <property type="project" value="InterPro"/>
</dbReference>
<dbReference type="EMBL" id="FKLO01000028">
    <property type="protein sequence ID" value="SAM59856.1"/>
    <property type="molecule type" value="Genomic_DNA"/>
</dbReference>
<dbReference type="GO" id="GO:0009055">
    <property type="term" value="F:electron transfer activity"/>
    <property type="evidence" value="ECO:0007669"/>
    <property type="project" value="InterPro"/>
</dbReference>
<dbReference type="Gene3D" id="6.10.280.130">
    <property type="match status" value="1"/>
</dbReference>
<keyword evidence="17 21" id="KW-0408">Iron</keyword>
<evidence type="ECO:0000256" key="12">
    <source>
        <dbReference type="ARBA" id="ARBA00022737"/>
    </source>
</evidence>
<gene>
    <name evidence="25" type="ORF">CHUV0807_0661</name>
</gene>
<evidence type="ECO:0000256" key="19">
    <source>
        <dbReference type="ARBA" id="ARBA00023136"/>
    </source>
</evidence>
<keyword evidence="10 23" id="KW-0812">Transmembrane</keyword>
<dbReference type="Proteomes" id="UP000190837">
    <property type="component" value="Unassembled WGS sequence"/>
</dbReference>
<dbReference type="Pfam" id="PF13442">
    <property type="entry name" value="Cytochrome_CBB3"/>
    <property type="match status" value="2"/>
</dbReference>
<dbReference type="NCBIfam" id="TIGR00782">
    <property type="entry name" value="ccoP"/>
    <property type="match status" value="1"/>
</dbReference>
<dbReference type="InterPro" id="IPR009056">
    <property type="entry name" value="Cyt_c-like_dom"/>
</dbReference>
<dbReference type="InterPro" id="IPR004678">
    <property type="entry name" value="Cyt_c_oxidase_cbb3_su3"/>
</dbReference>
<evidence type="ECO:0000256" key="18">
    <source>
        <dbReference type="ARBA" id="ARBA00023065"/>
    </source>
</evidence>
<keyword evidence="15 23" id="KW-1133">Transmembrane helix</keyword>
<feature type="transmembrane region" description="Helical" evidence="23">
    <location>
        <begin position="59"/>
        <end position="77"/>
    </location>
</feature>
<organism evidence="25 26">
    <name type="scientific">Cardiobacterium hominis</name>
    <dbReference type="NCBI Taxonomy" id="2718"/>
    <lineage>
        <taxon>Bacteria</taxon>
        <taxon>Pseudomonadati</taxon>
        <taxon>Pseudomonadota</taxon>
        <taxon>Gammaproteobacteria</taxon>
        <taxon>Cardiobacteriales</taxon>
        <taxon>Cardiobacteriaceae</taxon>
        <taxon>Cardiobacterium</taxon>
    </lineage>
</organism>
<evidence type="ECO:0000256" key="14">
    <source>
        <dbReference type="ARBA" id="ARBA00022982"/>
    </source>
</evidence>
<comment type="pathway">
    <text evidence="3">Energy metabolism; oxidative phosphorylation.</text>
</comment>
<dbReference type="InterPro" id="IPR036909">
    <property type="entry name" value="Cyt_c-like_dom_sf"/>
</dbReference>
<name>A0A1C3H2V5_9GAMM</name>
<dbReference type="PANTHER" id="PTHR33751:SF1">
    <property type="entry name" value="CBB3-TYPE CYTOCHROME C OXIDASE SUBUNIT FIXP"/>
    <property type="match status" value="1"/>
</dbReference>
<protein>
    <recommendedName>
        <fullName evidence="20">Cytochrome c oxidase subunit III</fullName>
    </recommendedName>
</protein>